<comment type="caution">
    <text evidence="1">The sequence shown here is derived from an EMBL/GenBank/DDBJ whole genome shotgun (WGS) entry which is preliminary data.</text>
</comment>
<accession>A0A8S1QBF2</accession>
<gene>
    <name evidence="1" type="ORF">PSON_ATCC_30995.1.T1020013</name>
</gene>
<proteinExistence type="predicted"/>
<protein>
    <submittedName>
        <fullName evidence="1">Uncharacterized protein</fullName>
    </submittedName>
</protein>
<evidence type="ECO:0000313" key="1">
    <source>
        <dbReference type="EMBL" id="CAD8112928.1"/>
    </source>
</evidence>
<dbReference type="AlphaFoldDB" id="A0A8S1QBF2"/>
<name>A0A8S1QBF2_9CILI</name>
<evidence type="ECO:0000313" key="2">
    <source>
        <dbReference type="Proteomes" id="UP000692954"/>
    </source>
</evidence>
<keyword evidence="2" id="KW-1185">Reference proteome</keyword>
<reference evidence="1" key="1">
    <citation type="submission" date="2021-01" db="EMBL/GenBank/DDBJ databases">
        <authorList>
            <consortium name="Genoscope - CEA"/>
            <person name="William W."/>
        </authorList>
    </citation>
    <scope>NUCLEOTIDE SEQUENCE</scope>
</reference>
<dbReference type="EMBL" id="CAJJDN010000102">
    <property type="protein sequence ID" value="CAD8112928.1"/>
    <property type="molecule type" value="Genomic_DNA"/>
</dbReference>
<dbReference type="Proteomes" id="UP000692954">
    <property type="component" value="Unassembled WGS sequence"/>
</dbReference>
<organism evidence="1 2">
    <name type="scientific">Paramecium sonneborni</name>
    <dbReference type="NCBI Taxonomy" id="65129"/>
    <lineage>
        <taxon>Eukaryota</taxon>
        <taxon>Sar</taxon>
        <taxon>Alveolata</taxon>
        <taxon>Ciliophora</taxon>
        <taxon>Intramacronucleata</taxon>
        <taxon>Oligohymenophorea</taxon>
        <taxon>Peniculida</taxon>
        <taxon>Parameciidae</taxon>
        <taxon>Paramecium</taxon>
    </lineage>
</organism>
<sequence>MQQQIKTAFQNLKQYIGYQNQNQTKIVAQKKHMLKLRIKIQFLKISVKTFRIFKIQQSFMIVIIPKFYTFNKQLYLCIKLNTIQSYQNKDVGKQISIGYTKS</sequence>